<keyword evidence="1" id="KW-0472">Membrane</keyword>
<gene>
    <name evidence="3" type="ORF">D8M04_14620</name>
</gene>
<dbReference type="PROSITE" id="PS50887">
    <property type="entry name" value="GGDEF"/>
    <property type="match status" value="1"/>
</dbReference>
<dbReference type="SUPFAM" id="SSF55073">
    <property type="entry name" value="Nucleotide cyclase"/>
    <property type="match status" value="1"/>
</dbReference>
<name>A0A498D8C7_9BACI</name>
<dbReference type="NCBIfam" id="TIGR00254">
    <property type="entry name" value="GGDEF"/>
    <property type="match status" value="1"/>
</dbReference>
<dbReference type="Proteomes" id="UP000270219">
    <property type="component" value="Unassembled WGS sequence"/>
</dbReference>
<dbReference type="PANTHER" id="PTHR45138:SF9">
    <property type="entry name" value="DIGUANYLATE CYCLASE DGCM-RELATED"/>
    <property type="match status" value="1"/>
</dbReference>
<evidence type="ECO:0000313" key="3">
    <source>
        <dbReference type="EMBL" id="RLL42783.1"/>
    </source>
</evidence>
<reference evidence="3 4" key="1">
    <citation type="submission" date="2018-10" db="EMBL/GenBank/DDBJ databases">
        <title>Oceanobacillus sp. YLB-02 draft genome.</title>
        <authorList>
            <person name="Yu L."/>
        </authorList>
    </citation>
    <scope>NUCLEOTIDE SEQUENCE [LARGE SCALE GENOMIC DNA]</scope>
    <source>
        <strain evidence="3 4">YLB-02</strain>
    </source>
</reference>
<feature type="transmembrane region" description="Helical" evidence="1">
    <location>
        <begin position="31"/>
        <end position="51"/>
    </location>
</feature>
<dbReference type="CDD" id="cd01949">
    <property type="entry name" value="GGDEF"/>
    <property type="match status" value="1"/>
</dbReference>
<keyword evidence="1" id="KW-0812">Transmembrane</keyword>
<comment type="caution">
    <text evidence="3">The sequence shown here is derived from an EMBL/GenBank/DDBJ whole genome shotgun (WGS) entry which is preliminary data.</text>
</comment>
<dbReference type="InterPro" id="IPR050469">
    <property type="entry name" value="Diguanylate_Cyclase"/>
</dbReference>
<dbReference type="RefSeq" id="WP_121524150.1">
    <property type="nucleotide sequence ID" value="NZ_RCHR01000005.1"/>
</dbReference>
<accession>A0A498D8C7</accession>
<protein>
    <submittedName>
        <fullName evidence="3">GGDEF domain-containing protein</fullName>
    </submittedName>
</protein>
<keyword evidence="4" id="KW-1185">Reference proteome</keyword>
<feature type="transmembrane region" description="Helical" evidence="1">
    <location>
        <begin position="206"/>
        <end position="224"/>
    </location>
</feature>
<dbReference type="GO" id="GO:0052621">
    <property type="term" value="F:diguanylate cyclase activity"/>
    <property type="evidence" value="ECO:0007669"/>
    <property type="project" value="TreeGrafter"/>
</dbReference>
<keyword evidence="1" id="KW-1133">Transmembrane helix</keyword>
<dbReference type="AlphaFoldDB" id="A0A498D8C7"/>
<evidence type="ECO:0000259" key="2">
    <source>
        <dbReference type="PROSITE" id="PS50887"/>
    </source>
</evidence>
<dbReference type="PANTHER" id="PTHR45138">
    <property type="entry name" value="REGULATORY COMPONENTS OF SENSORY TRANSDUCTION SYSTEM"/>
    <property type="match status" value="1"/>
</dbReference>
<dbReference type="SMART" id="SM00267">
    <property type="entry name" value="GGDEF"/>
    <property type="match status" value="1"/>
</dbReference>
<dbReference type="InterPro" id="IPR000160">
    <property type="entry name" value="GGDEF_dom"/>
</dbReference>
<dbReference type="InterPro" id="IPR043128">
    <property type="entry name" value="Rev_trsase/Diguanyl_cyclase"/>
</dbReference>
<feature type="domain" description="GGDEF" evidence="2">
    <location>
        <begin position="269"/>
        <end position="407"/>
    </location>
</feature>
<evidence type="ECO:0000256" key="1">
    <source>
        <dbReference type="SAM" id="Phobius"/>
    </source>
</evidence>
<feature type="transmembrane region" description="Helical" evidence="1">
    <location>
        <begin position="63"/>
        <end position="85"/>
    </location>
</feature>
<proteinExistence type="predicted"/>
<dbReference type="Gene3D" id="3.30.70.270">
    <property type="match status" value="1"/>
</dbReference>
<organism evidence="3 4">
    <name type="scientific">Oceanobacillus piezotolerans</name>
    <dbReference type="NCBI Taxonomy" id="2448030"/>
    <lineage>
        <taxon>Bacteria</taxon>
        <taxon>Bacillati</taxon>
        <taxon>Bacillota</taxon>
        <taxon>Bacilli</taxon>
        <taxon>Bacillales</taxon>
        <taxon>Bacillaceae</taxon>
        <taxon>Oceanobacillus</taxon>
    </lineage>
</organism>
<feature type="transmembrane region" description="Helical" evidence="1">
    <location>
        <begin position="105"/>
        <end position="126"/>
    </location>
</feature>
<evidence type="ECO:0000313" key="4">
    <source>
        <dbReference type="Proteomes" id="UP000270219"/>
    </source>
</evidence>
<dbReference type="EMBL" id="RCHR01000005">
    <property type="protein sequence ID" value="RLL42783.1"/>
    <property type="molecule type" value="Genomic_DNA"/>
</dbReference>
<sequence length="420" mass="48551">MLRLRIFIIGLFILSVFVAFSSGPIEIEFGMYINALLIYLLFTFLYSHLNTTFKKGNLNLEYSISYGLSIAMFTGPLGVFIYEFISRFYTYFERKYSDTADEDEFLHTFYNIGAFALNHAIGFYLFHYFSGLMGDSSFAYWLIVVLIVILLNFLSDIYLSVVFYSIGDIKSFKDVIDFMKTRSFNDTLKKAVSNGLLYVFLLEQQWNLLLALFVLNYLVSRSLIVKSQSAKHKLERDRYEQMAYTDFLSKVHNRAYMNKIMNEYNHSGENIAIVVGDIDSFKSINDTYNHTVGDSVIQHFAATLKSNLQENDYIFRSGGEEFTLILTERTFRECMDLVESLKDIVKNSEVEAEYQTKNVKLPYTASFGVYYYKATEDFHIKNAYSMADDLLLKAKKLGKNRVNGKNGLIGLPLSARYNMK</sequence>
<feature type="transmembrane region" description="Helical" evidence="1">
    <location>
        <begin position="138"/>
        <end position="166"/>
    </location>
</feature>
<dbReference type="Pfam" id="PF00990">
    <property type="entry name" value="GGDEF"/>
    <property type="match status" value="1"/>
</dbReference>
<dbReference type="OrthoDB" id="9759607at2"/>
<dbReference type="InterPro" id="IPR029787">
    <property type="entry name" value="Nucleotide_cyclase"/>
</dbReference>